<comment type="pathway">
    <text evidence="12">Amino-acid biosynthesis; glycine biosynthesis; glycine from L-serine: step 1/1.</text>
</comment>
<dbReference type="Proteomes" id="UP000197032">
    <property type="component" value="Unassembled WGS sequence"/>
</dbReference>
<dbReference type="RefSeq" id="WP_088554887.1">
    <property type="nucleotide sequence ID" value="NZ_BDGJ01000168.1"/>
</dbReference>
<comment type="caution">
    <text evidence="12">Lacks conserved residue(s) required for the propagation of feature annotation.</text>
</comment>
<comment type="catalytic activity">
    <reaction evidence="1 12">
        <text>(6R)-5,10-methylene-5,6,7,8-tetrahydrofolate + glycine + H2O = (6S)-5,6,7,8-tetrahydrofolate + L-serine</text>
        <dbReference type="Rhea" id="RHEA:15481"/>
        <dbReference type="ChEBI" id="CHEBI:15377"/>
        <dbReference type="ChEBI" id="CHEBI:15636"/>
        <dbReference type="ChEBI" id="CHEBI:33384"/>
        <dbReference type="ChEBI" id="CHEBI:57305"/>
        <dbReference type="ChEBI" id="CHEBI:57453"/>
        <dbReference type="EC" id="2.1.2.1"/>
    </reaction>
</comment>
<dbReference type="CDD" id="cd00378">
    <property type="entry name" value="SHMT"/>
    <property type="match status" value="1"/>
</dbReference>
<evidence type="ECO:0000256" key="5">
    <source>
        <dbReference type="ARBA" id="ARBA00011738"/>
    </source>
</evidence>
<dbReference type="SUPFAM" id="SSF53383">
    <property type="entry name" value="PLP-dependent transferases"/>
    <property type="match status" value="1"/>
</dbReference>
<evidence type="ECO:0000256" key="2">
    <source>
        <dbReference type="ARBA" id="ARBA00001933"/>
    </source>
</evidence>
<gene>
    <name evidence="12" type="primary">glyA</name>
    <name evidence="15" type="ORF">KKC1_29510</name>
</gene>
<dbReference type="UniPathway" id="UPA00193"/>
<dbReference type="NCBIfam" id="NF000586">
    <property type="entry name" value="PRK00011.1"/>
    <property type="match status" value="1"/>
</dbReference>
<dbReference type="InterPro" id="IPR015424">
    <property type="entry name" value="PyrdxlP-dep_Trfase"/>
</dbReference>
<evidence type="ECO:0000256" key="6">
    <source>
        <dbReference type="ARBA" id="ARBA00022490"/>
    </source>
</evidence>
<dbReference type="GO" id="GO:0004372">
    <property type="term" value="F:glycine hydroxymethyltransferase activity"/>
    <property type="evidence" value="ECO:0007669"/>
    <property type="project" value="UniProtKB-UniRule"/>
</dbReference>
<comment type="caution">
    <text evidence="15">The sequence shown here is derived from an EMBL/GenBank/DDBJ whole genome shotgun (WGS) entry which is preliminary data.</text>
</comment>
<dbReference type="FunFam" id="3.90.1150.10:FF:000003">
    <property type="entry name" value="Serine hydroxymethyltransferase"/>
    <property type="match status" value="1"/>
</dbReference>
<keyword evidence="16" id="KW-1185">Reference proteome</keyword>
<dbReference type="OrthoDB" id="9803846at2"/>
<proteinExistence type="inferred from homology"/>
<dbReference type="InterPro" id="IPR049943">
    <property type="entry name" value="Ser_HO-MeTrfase-like"/>
</dbReference>
<feature type="binding site" evidence="12">
    <location>
        <begin position="124"/>
        <end position="126"/>
    </location>
    <ligand>
        <name>(6S)-5,6,7,8-tetrahydrofolate</name>
        <dbReference type="ChEBI" id="CHEBI:57453"/>
    </ligand>
</feature>
<dbReference type="InterPro" id="IPR019798">
    <property type="entry name" value="Ser_HO-MeTrfase_PLP_BS"/>
</dbReference>
<dbReference type="AlphaFoldDB" id="A0A1Z5HWD4"/>
<feature type="domain" description="Serine hydroxymethyltransferase-like" evidence="14">
    <location>
        <begin position="8"/>
        <end position="383"/>
    </location>
</feature>
<dbReference type="FunFam" id="3.40.640.10:FF:000001">
    <property type="entry name" value="Serine hydroxymethyltransferase"/>
    <property type="match status" value="1"/>
</dbReference>
<evidence type="ECO:0000259" key="14">
    <source>
        <dbReference type="Pfam" id="PF00464"/>
    </source>
</evidence>
<evidence type="ECO:0000256" key="8">
    <source>
        <dbReference type="ARBA" id="ARBA00022605"/>
    </source>
</evidence>
<dbReference type="UniPathway" id="UPA00288">
    <property type="reaction ID" value="UER01023"/>
</dbReference>
<evidence type="ECO:0000256" key="4">
    <source>
        <dbReference type="ARBA" id="ARBA00006376"/>
    </source>
</evidence>
<dbReference type="Gene3D" id="3.90.1150.10">
    <property type="entry name" value="Aspartate Aminotransferase, domain 1"/>
    <property type="match status" value="1"/>
</dbReference>
<keyword evidence="6 12" id="KW-0963">Cytoplasm</keyword>
<evidence type="ECO:0000256" key="1">
    <source>
        <dbReference type="ARBA" id="ARBA00001528"/>
    </source>
</evidence>
<dbReference type="GO" id="GO:0005829">
    <property type="term" value="C:cytosol"/>
    <property type="evidence" value="ECO:0007669"/>
    <property type="project" value="TreeGrafter"/>
</dbReference>
<keyword evidence="7 12" id="KW-0554">One-carbon metabolism</keyword>
<dbReference type="GO" id="GO:0008168">
    <property type="term" value="F:methyltransferase activity"/>
    <property type="evidence" value="ECO:0007669"/>
    <property type="project" value="UniProtKB-KW"/>
</dbReference>
<dbReference type="EC" id="2.1.2.1" evidence="12"/>
<reference evidence="16" key="1">
    <citation type="journal article" date="2017" name="Appl. Environ. Microbiol.">
        <title>Genomic analysis of Calderihabitans maritimus KKC1, a thermophilic hydrogenogenic carboxydotrophic bacterium isolated from marine sediment.</title>
        <authorList>
            <person name="Omae K."/>
            <person name="Yoneda Y."/>
            <person name="Fukuyama Y."/>
            <person name="Yoshida T."/>
            <person name="Sako Y."/>
        </authorList>
    </citation>
    <scope>NUCLEOTIDE SEQUENCE [LARGE SCALE GENOMIC DNA]</scope>
    <source>
        <strain evidence="16">KKC1</strain>
    </source>
</reference>
<keyword evidence="8 12" id="KW-0028">Amino-acid biosynthesis</keyword>
<comment type="function">
    <text evidence="11">Catalyzes the reversible interconversion of serine and glycine with tetrahydrofolate (THF) serving as the one-carbon carrier. This reaction serves as the major source of one-carbon groups required for the biosynthesis of purines, thymidylate, methionine, and other important biomolecules. Also exhibits THF-independent aldolase activity toward beta-hydroxyamino acids, producing glycine and aldehydes, via a retro-aldol mechanism. Thus, is able to catalyze the cleavage of L-allo-threonine.</text>
</comment>
<dbReference type="EMBL" id="BDGJ01000168">
    <property type="protein sequence ID" value="GAW93824.1"/>
    <property type="molecule type" value="Genomic_DNA"/>
</dbReference>
<feature type="modified residue" description="N6-(pyridoxal phosphate)lysine" evidence="12 13">
    <location>
        <position position="229"/>
    </location>
</feature>
<dbReference type="InterPro" id="IPR015421">
    <property type="entry name" value="PyrdxlP-dep_Trfase_major"/>
</dbReference>
<evidence type="ECO:0000256" key="3">
    <source>
        <dbReference type="ARBA" id="ARBA00004496"/>
    </source>
</evidence>
<keyword evidence="15" id="KW-0489">Methyltransferase</keyword>
<organism evidence="15 16">
    <name type="scientific">Calderihabitans maritimus</name>
    <dbReference type="NCBI Taxonomy" id="1246530"/>
    <lineage>
        <taxon>Bacteria</taxon>
        <taxon>Bacillati</taxon>
        <taxon>Bacillota</taxon>
        <taxon>Clostridia</taxon>
        <taxon>Neomoorellales</taxon>
        <taxon>Calderihabitantaceae</taxon>
        <taxon>Calderihabitans</taxon>
    </lineage>
</organism>
<evidence type="ECO:0000256" key="7">
    <source>
        <dbReference type="ARBA" id="ARBA00022563"/>
    </source>
</evidence>
<dbReference type="InterPro" id="IPR039429">
    <property type="entry name" value="SHMT-like_dom"/>
</dbReference>
<comment type="similarity">
    <text evidence="4 12">Belongs to the SHMT family.</text>
</comment>
<dbReference type="PIRSF" id="PIRSF000412">
    <property type="entry name" value="SHMT"/>
    <property type="match status" value="1"/>
</dbReference>
<dbReference type="PANTHER" id="PTHR11680:SF35">
    <property type="entry name" value="SERINE HYDROXYMETHYLTRANSFERASE 1"/>
    <property type="match status" value="1"/>
</dbReference>
<keyword evidence="10 12" id="KW-0663">Pyridoxal phosphate</keyword>
<feature type="binding site" evidence="12">
    <location>
        <position position="120"/>
    </location>
    <ligand>
        <name>(6S)-5,6,7,8-tetrahydrofolate</name>
        <dbReference type="ChEBI" id="CHEBI:57453"/>
    </ligand>
</feature>
<dbReference type="PANTHER" id="PTHR11680">
    <property type="entry name" value="SERINE HYDROXYMETHYLTRANSFERASE"/>
    <property type="match status" value="1"/>
</dbReference>
<dbReference type="PROSITE" id="PS00096">
    <property type="entry name" value="SHMT"/>
    <property type="match status" value="1"/>
</dbReference>
<dbReference type="HAMAP" id="MF_00051">
    <property type="entry name" value="SHMT"/>
    <property type="match status" value="1"/>
</dbReference>
<evidence type="ECO:0000256" key="12">
    <source>
        <dbReference type="HAMAP-Rule" id="MF_00051"/>
    </source>
</evidence>
<dbReference type="GO" id="GO:0032259">
    <property type="term" value="P:methylation"/>
    <property type="evidence" value="ECO:0007669"/>
    <property type="project" value="UniProtKB-KW"/>
</dbReference>
<comment type="subcellular location">
    <subcellularLocation>
        <location evidence="3 12">Cytoplasm</location>
    </subcellularLocation>
</comment>
<comment type="pathway">
    <text evidence="12">One-carbon metabolism; tetrahydrofolate interconversion.</text>
</comment>
<dbReference type="InterPro" id="IPR001085">
    <property type="entry name" value="Ser_HO-MeTrfase"/>
</dbReference>
<sequence length="417" mass="45532">MSSIKMVETIDPEVAEAIRLEQQRQASKIELIASENFVSPAVMAAQGSVLTNKYAEGYPGKRYYGGCEYVDIVENLARERARKIYGAEHANVQPHSGTQANTAVYFAVLKPGDTIMGMNLSHGGHLTHGSPVNLSGKYFRVVSYGVSRETEQIDYDEVLSIAQKAKPKLIIAGASAYPRIIDFSRFRQIADAVGAMLMVDMAHIAGLVATGLHPNPVPYAEFVTTTTHKTLRGPRGGMILTRQEFASAIDKAIFPGIQGGPLMHVIAAKAVALREAMTPEFKEYQRQIVSNAKALASALEKRGFRLVSGGTDNHIILVDLRNKGITGKEAECLLDEVGITVNKNTIPFDPRSPFVTSGIRIGTPAVTTRGLKEEEMELIAEAIDLTITYRDDPRKGQTARSIVAKLCQEFPLYQDLN</sequence>
<evidence type="ECO:0000256" key="10">
    <source>
        <dbReference type="ARBA" id="ARBA00022898"/>
    </source>
</evidence>
<protein>
    <recommendedName>
        <fullName evidence="12">Serine hydroxymethyltransferase</fullName>
        <shortName evidence="12">SHMT</shortName>
        <shortName evidence="12">Serine methylase</shortName>
        <ecNumber evidence="12">2.1.2.1</ecNumber>
    </recommendedName>
</protein>
<dbReference type="Gene3D" id="3.40.640.10">
    <property type="entry name" value="Type I PLP-dependent aspartate aminotransferase-like (Major domain)"/>
    <property type="match status" value="1"/>
</dbReference>
<keyword evidence="9 12" id="KW-0808">Transferase</keyword>
<evidence type="ECO:0000313" key="16">
    <source>
        <dbReference type="Proteomes" id="UP000197032"/>
    </source>
</evidence>
<evidence type="ECO:0000313" key="15">
    <source>
        <dbReference type="EMBL" id="GAW93824.1"/>
    </source>
</evidence>
<feature type="site" description="Plays an important role in substrate specificity" evidence="12">
    <location>
        <position position="228"/>
    </location>
</feature>
<evidence type="ECO:0000256" key="13">
    <source>
        <dbReference type="PIRSR" id="PIRSR000412-50"/>
    </source>
</evidence>
<evidence type="ECO:0000256" key="11">
    <source>
        <dbReference type="ARBA" id="ARBA00054606"/>
    </source>
</evidence>
<name>A0A1Z5HWD4_9FIRM</name>
<dbReference type="Pfam" id="PF00464">
    <property type="entry name" value="SHMT"/>
    <property type="match status" value="1"/>
</dbReference>
<dbReference type="GO" id="GO:0019264">
    <property type="term" value="P:glycine biosynthetic process from serine"/>
    <property type="evidence" value="ECO:0007669"/>
    <property type="project" value="UniProtKB-UniRule"/>
</dbReference>
<dbReference type="InterPro" id="IPR015422">
    <property type="entry name" value="PyrdxlP-dep_Trfase_small"/>
</dbReference>
<dbReference type="GO" id="GO:0030170">
    <property type="term" value="F:pyridoxal phosphate binding"/>
    <property type="evidence" value="ECO:0007669"/>
    <property type="project" value="UniProtKB-UniRule"/>
</dbReference>
<feature type="binding site" evidence="12">
    <location>
        <begin position="352"/>
        <end position="354"/>
    </location>
    <ligand>
        <name>(6S)-5,6,7,8-tetrahydrofolate</name>
        <dbReference type="ChEBI" id="CHEBI:57453"/>
    </ligand>
</feature>
<accession>A0A1Z5HWD4</accession>
<comment type="subunit">
    <text evidence="5 12">Homodimer.</text>
</comment>
<comment type="cofactor">
    <cofactor evidence="2 12 13">
        <name>pyridoxal 5'-phosphate</name>
        <dbReference type="ChEBI" id="CHEBI:597326"/>
    </cofactor>
</comment>
<dbReference type="GO" id="GO:0035999">
    <property type="term" value="P:tetrahydrofolate interconversion"/>
    <property type="evidence" value="ECO:0007669"/>
    <property type="project" value="UniProtKB-UniRule"/>
</dbReference>
<evidence type="ECO:0000256" key="9">
    <source>
        <dbReference type="ARBA" id="ARBA00022679"/>
    </source>
</evidence>